<evidence type="ECO:0000313" key="2">
    <source>
        <dbReference type="Proteomes" id="UP001159427"/>
    </source>
</evidence>
<name>A0ABN8LD86_9CNID</name>
<reference evidence="1 2" key="1">
    <citation type="submission" date="2022-05" db="EMBL/GenBank/DDBJ databases">
        <authorList>
            <consortium name="Genoscope - CEA"/>
            <person name="William W."/>
        </authorList>
    </citation>
    <scope>NUCLEOTIDE SEQUENCE [LARGE SCALE GENOMIC DNA]</scope>
</reference>
<accession>A0ABN8LD86</accession>
<dbReference type="Proteomes" id="UP001159427">
    <property type="component" value="Unassembled WGS sequence"/>
</dbReference>
<protein>
    <submittedName>
        <fullName evidence="1">Uncharacterized protein</fullName>
    </submittedName>
</protein>
<evidence type="ECO:0000313" key="1">
    <source>
        <dbReference type="EMBL" id="CAH3015030.1"/>
    </source>
</evidence>
<gene>
    <name evidence="1" type="ORF">PEVE_00011135</name>
</gene>
<organism evidence="1 2">
    <name type="scientific">Porites evermanni</name>
    <dbReference type="NCBI Taxonomy" id="104178"/>
    <lineage>
        <taxon>Eukaryota</taxon>
        <taxon>Metazoa</taxon>
        <taxon>Cnidaria</taxon>
        <taxon>Anthozoa</taxon>
        <taxon>Hexacorallia</taxon>
        <taxon>Scleractinia</taxon>
        <taxon>Fungiina</taxon>
        <taxon>Poritidae</taxon>
        <taxon>Porites</taxon>
    </lineage>
</organism>
<comment type="caution">
    <text evidence="1">The sequence shown here is derived from an EMBL/GenBank/DDBJ whole genome shotgun (WGS) entry which is preliminary data.</text>
</comment>
<feature type="non-terminal residue" evidence="1">
    <location>
        <position position="71"/>
    </location>
</feature>
<keyword evidence="2" id="KW-1185">Reference proteome</keyword>
<dbReference type="EMBL" id="CALNXI010000018">
    <property type="protein sequence ID" value="CAH3015030.1"/>
    <property type="molecule type" value="Genomic_DNA"/>
</dbReference>
<proteinExistence type="predicted"/>
<sequence>MLPKKHSFSLADVSDHLPTANFSLIVLGKTKLMMLLIFGQEEKYNSTIELLKYIEEHQIHVLKSICNNTLP</sequence>